<evidence type="ECO:0000313" key="2">
    <source>
        <dbReference type="EMBL" id="MDQ1028230.1"/>
    </source>
</evidence>
<feature type="region of interest" description="Disordered" evidence="1">
    <location>
        <begin position="1"/>
        <end position="65"/>
    </location>
</feature>
<proteinExistence type="predicted"/>
<reference evidence="2 3" key="1">
    <citation type="submission" date="2023-07" db="EMBL/GenBank/DDBJ databases">
        <title>Comparative genomics of wheat-associated soil bacteria to identify genetic determinants of phenazine resistance.</title>
        <authorList>
            <person name="Mouncey N."/>
        </authorList>
    </citation>
    <scope>NUCLEOTIDE SEQUENCE [LARGE SCALE GENOMIC DNA]</scope>
    <source>
        <strain evidence="2 3">V2I4</strain>
    </source>
</reference>
<dbReference type="EMBL" id="JAUSZI010000002">
    <property type="protein sequence ID" value="MDQ1028230.1"/>
    <property type="molecule type" value="Genomic_DNA"/>
</dbReference>
<dbReference type="RefSeq" id="WP_307523455.1">
    <property type="nucleotide sequence ID" value="NZ_JAUSZI010000002.1"/>
</dbReference>
<evidence type="ECO:0000256" key="1">
    <source>
        <dbReference type="SAM" id="MobiDB-lite"/>
    </source>
</evidence>
<organism evidence="2 3">
    <name type="scientific">Streptomyces umbrinus</name>
    <dbReference type="NCBI Taxonomy" id="67370"/>
    <lineage>
        <taxon>Bacteria</taxon>
        <taxon>Bacillati</taxon>
        <taxon>Actinomycetota</taxon>
        <taxon>Actinomycetes</taxon>
        <taxon>Kitasatosporales</taxon>
        <taxon>Streptomycetaceae</taxon>
        <taxon>Streptomyces</taxon>
        <taxon>Streptomyces phaeochromogenes group</taxon>
    </lineage>
</organism>
<feature type="compositionally biased region" description="Acidic residues" evidence="1">
    <location>
        <begin position="1"/>
        <end position="10"/>
    </location>
</feature>
<dbReference type="Proteomes" id="UP001230328">
    <property type="component" value="Unassembled WGS sequence"/>
</dbReference>
<keyword evidence="3" id="KW-1185">Reference proteome</keyword>
<accession>A0ABU0SXD9</accession>
<feature type="compositionally biased region" description="Basic and acidic residues" evidence="1">
    <location>
        <begin position="33"/>
        <end position="46"/>
    </location>
</feature>
<gene>
    <name evidence="2" type="ORF">QF035_005812</name>
</gene>
<sequence>MSESESEWTEGVDWAERVEWTEGSDWPAAPEGLDERGEAPDGRSAERPSVSETPDSSGPEFPEGP</sequence>
<evidence type="ECO:0000313" key="3">
    <source>
        <dbReference type="Proteomes" id="UP001230328"/>
    </source>
</evidence>
<name>A0ABU0SXD9_9ACTN</name>
<protein>
    <submittedName>
        <fullName evidence="2">Uncharacterized protein</fullName>
    </submittedName>
</protein>
<comment type="caution">
    <text evidence="2">The sequence shown here is derived from an EMBL/GenBank/DDBJ whole genome shotgun (WGS) entry which is preliminary data.</text>
</comment>